<keyword evidence="6" id="KW-1185">Reference proteome</keyword>
<dbReference type="NCBIfam" id="NF007494">
    <property type="entry name" value="PRK10089.1-3"/>
    <property type="match status" value="1"/>
</dbReference>
<organism evidence="5 6">
    <name type="scientific">Pontibacter virosus</name>
    <dbReference type="NCBI Taxonomy" id="1765052"/>
    <lineage>
        <taxon>Bacteria</taxon>
        <taxon>Pseudomonadati</taxon>
        <taxon>Bacteroidota</taxon>
        <taxon>Cytophagia</taxon>
        <taxon>Cytophagales</taxon>
        <taxon>Hymenobacteraceae</taxon>
        <taxon>Pontibacter</taxon>
    </lineage>
</organism>
<dbReference type="FunFam" id="2.40.50.140:FF:000165">
    <property type="entry name" value="Chaperone CsaA"/>
    <property type="match status" value="1"/>
</dbReference>
<protein>
    <submittedName>
        <fullName evidence="5">tRNA-binding protein</fullName>
    </submittedName>
</protein>
<dbReference type="EMBL" id="QEKI01000003">
    <property type="protein sequence ID" value="PVY42408.1"/>
    <property type="molecule type" value="Genomic_DNA"/>
</dbReference>
<evidence type="ECO:0000313" key="5">
    <source>
        <dbReference type="EMBL" id="PVY42408.1"/>
    </source>
</evidence>
<evidence type="ECO:0000259" key="4">
    <source>
        <dbReference type="PROSITE" id="PS50886"/>
    </source>
</evidence>
<dbReference type="Proteomes" id="UP000245466">
    <property type="component" value="Unassembled WGS sequence"/>
</dbReference>
<dbReference type="GO" id="GO:0000049">
    <property type="term" value="F:tRNA binding"/>
    <property type="evidence" value="ECO:0007669"/>
    <property type="project" value="UniProtKB-UniRule"/>
</dbReference>
<dbReference type="SUPFAM" id="SSF50249">
    <property type="entry name" value="Nucleic acid-binding proteins"/>
    <property type="match status" value="1"/>
</dbReference>
<dbReference type="Gene3D" id="2.40.50.140">
    <property type="entry name" value="Nucleic acid-binding proteins"/>
    <property type="match status" value="1"/>
</dbReference>
<keyword evidence="2 3" id="KW-0694">RNA-binding</keyword>
<dbReference type="CDD" id="cd02798">
    <property type="entry name" value="tRNA_bind_CsaA"/>
    <property type="match status" value="1"/>
</dbReference>
<dbReference type="PROSITE" id="PS50886">
    <property type="entry name" value="TRBD"/>
    <property type="match status" value="1"/>
</dbReference>
<dbReference type="AlphaFoldDB" id="A0A2U1B168"/>
<dbReference type="InterPro" id="IPR002547">
    <property type="entry name" value="tRNA-bd_dom"/>
</dbReference>
<evidence type="ECO:0000256" key="2">
    <source>
        <dbReference type="ARBA" id="ARBA00022884"/>
    </source>
</evidence>
<gene>
    <name evidence="5" type="ORF">C8E01_103275</name>
</gene>
<dbReference type="PANTHER" id="PTHR11586:SF37">
    <property type="entry name" value="TRNA-BINDING DOMAIN-CONTAINING PROTEIN"/>
    <property type="match status" value="1"/>
</dbReference>
<comment type="caution">
    <text evidence="5">The sequence shown here is derived from an EMBL/GenBank/DDBJ whole genome shotgun (WGS) entry which is preliminary data.</text>
</comment>
<dbReference type="PANTHER" id="PTHR11586">
    <property type="entry name" value="TRNA-AMINOACYLATION COFACTOR ARC1 FAMILY MEMBER"/>
    <property type="match status" value="1"/>
</dbReference>
<name>A0A2U1B168_9BACT</name>
<feature type="domain" description="TRNA-binding" evidence="4">
    <location>
        <begin position="44"/>
        <end position="147"/>
    </location>
</feature>
<dbReference type="InterPro" id="IPR012340">
    <property type="entry name" value="NA-bd_OB-fold"/>
</dbReference>
<evidence type="ECO:0000256" key="3">
    <source>
        <dbReference type="PROSITE-ProRule" id="PRU00209"/>
    </source>
</evidence>
<dbReference type="NCBIfam" id="TIGR02222">
    <property type="entry name" value="chap_CsaA"/>
    <property type="match status" value="1"/>
</dbReference>
<dbReference type="InterPro" id="IPR051270">
    <property type="entry name" value="Tyrosine-tRNA_ligase_regulator"/>
</dbReference>
<dbReference type="Pfam" id="PF01588">
    <property type="entry name" value="tRNA_bind"/>
    <property type="match status" value="1"/>
</dbReference>
<evidence type="ECO:0000313" key="6">
    <source>
        <dbReference type="Proteomes" id="UP000245466"/>
    </source>
</evidence>
<keyword evidence="1 3" id="KW-0820">tRNA-binding</keyword>
<accession>A0A2U1B168</accession>
<dbReference type="InterPro" id="IPR008231">
    <property type="entry name" value="CsaA"/>
</dbReference>
<evidence type="ECO:0000256" key="1">
    <source>
        <dbReference type="ARBA" id="ARBA00022555"/>
    </source>
</evidence>
<sequence length="147" mass="16326">MLLKKPIARRYKTYFKAESLTWEGKANTNMHTSTEAMPTISWQHFEQTDIRVGTIVEATEFPEARKPAYKLLVDLGPLGMKRSSAQITKHYTLSELPGKQVLCVTNLGNKQIGKYMSEVLVTGFADENGDIVLAQPSGLVPNGSKLI</sequence>
<proteinExistence type="predicted"/>
<dbReference type="NCBIfam" id="NF007495">
    <property type="entry name" value="PRK10089.1-4"/>
    <property type="match status" value="1"/>
</dbReference>
<reference evidence="5 6" key="1">
    <citation type="submission" date="2018-04" db="EMBL/GenBank/DDBJ databases">
        <title>Genomic Encyclopedia of Type Strains, Phase IV (KMG-IV): sequencing the most valuable type-strain genomes for metagenomic binning, comparative biology and taxonomic classification.</title>
        <authorList>
            <person name="Goeker M."/>
        </authorList>
    </citation>
    <scope>NUCLEOTIDE SEQUENCE [LARGE SCALE GENOMIC DNA]</scope>
    <source>
        <strain evidence="5 6">DSM 100231</strain>
    </source>
</reference>